<dbReference type="CDD" id="cd00616">
    <property type="entry name" value="AHBA_syn"/>
    <property type="match status" value="1"/>
</dbReference>
<comment type="similarity">
    <text evidence="1 4">Belongs to the DegT/DnrJ/EryC1 family.</text>
</comment>
<evidence type="ECO:0000256" key="1">
    <source>
        <dbReference type="ARBA" id="ARBA00037999"/>
    </source>
</evidence>
<dbReference type="PANTHER" id="PTHR30244:SF34">
    <property type="entry name" value="DTDP-4-AMINO-4,6-DIDEOXYGALACTOSE TRANSAMINASE"/>
    <property type="match status" value="1"/>
</dbReference>
<dbReference type="GO" id="GO:0000271">
    <property type="term" value="P:polysaccharide biosynthetic process"/>
    <property type="evidence" value="ECO:0007669"/>
    <property type="project" value="TreeGrafter"/>
</dbReference>
<organism evidence="5 6">
    <name type="scientific">Parabacteroides distasonis</name>
    <dbReference type="NCBI Taxonomy" id="823"/>
    <lineage>
        <taxon>Bacteria</taxon>
        <taxon>Pseudomonadati</taxon>
        <taxon>Bacteroidota</taxon>
        <taxon>Bacteroidia</taxon>
        <taxon>Bacteroidales</taxon>
        <taxon>Tannerellaceae</taxon>
        <taxon>Parabacteroides</taxon>
    </lineage>
</organism>
<dbReference type="PANTHER" id="PTHR30244">
    <property type="entry name" value="TRANSAMINASE"/>
    <property type="match status" value="1"/>
</dbReference>
<dbReference type="FunFam" id="3.90.1150.10:FF:000092">
    <property type="entry name" value="Capsular polysaccharide biosynthesis protein"/>
    <property type="match status" value="1"/>
</dbReference>
<dbReference type="Proteomes" id="UP000095591">
    <property type="component" value="Unassembled WGS sequence"/>
</dbReference>
<dbReference type="Pfam" id="PF01041">
    <property type="entry name" value="DegT_DnrJ_EryC1"/>
    <property type="match status" value="1"/>
</dbReference>
<proteinExistence type="inferred from homology"/>
<accession>A0A174RAJ1</accession>
<dbReference type="AlphaFoldDB" id="A0A174RAJ1"/>
<evidence type="ECO:0000256" key="4">
    <source>
        <dbReference type="RuleBase" id="RU004508"/>
    </source>
</evidence>
<protein>
    <submittedName>
        <fullName evidence="5">UDP-4-amino-4-deoxy-L-arabinose--oxoglutarate aminotransferase</fullName>
        <ecNumber evidence="5">2.6.1.87</ecNumber>
    </submittedName>
</protein>
<dbReference type="Gene3D" id="3.40.640.10">
    <property type="entry name" value="Type I PLP-dependent aspartate aminotransferase-like (Major domain)"/>
    <property type="match status" value="1"/>
</dbReference>
<sequence length="401" mass="44801">MSIKKIPFSPPDITESEVYLVSEALRSGWITTGPKTKEFERLIAMCCQTDQAVCLNSATACMELILRVLGVGPGDEVITSAYTYTATASVTCHVGAKVVMVDTAPDSFEMDYDKLADAITEKTKVVLPVDLAGVVCDYDKIFAAVESKKHLFSPVNDIQKAYGRVIVLADAAHAFGAKWHGKMCGEIADFTSFSFHAVKNLTTAEGGALTWRNHDGVDNESLYKQFQLLSLHGQNKDALAKTRLGAWEYDIVAPYYKCNMTDVMAGIGLAQLKRYPEMLYRRRQIIERYNEGLRGCDVQVLDHFGDDHSSSGHLYLVRLLGEDVEYRNAVIERMAERGIACNVHYKPLPMMTAYKNLGFDIVDYPNAYNQYHNEITLPLHTSLTNEDVEYVISNFVDIITQ</sequence>
<evidence type="ECO:0000256" key="3">
    <source>
        <dbReference type="PIRSR" id="PIRSR000390-2"/>
    </source>
</evidence>
<dbReference type="GO" id="GO:0099620">
    <property type="term" value="F:UDP-4-amino-4-deoxy-L-arabinose aminotransferase"/>
    <property type="evidence" value="ECO:0007669"/>
    <property type="project" value="UniProtKB-EC"/>
</dbReference>
<dbReference type="EMBL" id="CYXP01000005">
    <property type="protein sequence ID" value="CUN18492.1"/>
    <property type="molecule type" value="Genomic_DNA"/>
</dbReference>
<dbReference type="InterPro" id="IPR015421">
    <property type="entry name" value="PyrdxlP-dep_Trfase_major"/>
</dbReference>
<feature type="modified residue" description="N6-(pyridoxal phosphate)lysine" evidence="3">
    <location>
        <position position="199"/>
    </location>
</feature>
<reference evidence="5 6" key="1">
    <citation type="submission" date="2015-09" db="EMBL/GenBank/DDBJ databases">
        <authorList>
            <consortium name="Pathogen Informatics"/>
        </authorList>
    </citation>
    <scope>NUCLEOTIDE SEQUENCE [LARGE SCALE GENOMIC DNA]</scope>
    <source>
        <strain evidence="5 6">2789STDY5608872</strain>
    </source>
</reference>
<evidence type="ECO:0000256" key="2">
    <source>
        <dbReference type="PIRSR" id="PIRSR000390-1"/>
    </source>
</evidence>
<evidence type="ECO:0000313" key="5">
    <source>
        <dbReference type="EMBL" id="CUN18492.1"/>
    </source>
</evidence>
<feature type="active site" description="Proton acceptor" evidence="2">
    <location>
        <position position="199"/>
    </location>
</feature>
<name>A0A174RAJ1_PARDI</name>
<dbReference type="PIRSF" id="PIRSF000390">
    <property type="entry name" value="PLP_StrS"/>
    <property type="match status" value="1"/>
</dbReference>
<dbReference type="SUPFAM" id="SSF53383">
    <property type="entry name" value="PLP-dependent transferases"/>
    <property type="match status" value="1"/>
</dbReference>
<dbReference type="InterPro" id="IPR015424">
    <property type="entry name" value="PyrdxlP-dep_Trfase"/>
</dbReference>
<dbReference type="GO" id="GO:0030170">
    <property type="term" value="F:pyridoxal phosphate binding"/>
    <property type="evidence" value="ECO:0007669"/>
    <property type="project" value="TreeGrafter"/>
</dbReference>
<keyword evidence="5" id="KW-0808">Transferase</keyword>
<dbReference type="InterPro" id="IPR000653">
    <property type="entry name" value="DegT/StrS_aminotransferase"/>
</dbReference>
<dbReference type="InterPro" id="IPR015422">
    <property type="entry name" value="PyrdxlP-dep_Trfase_small"/>
</dbReference>
<gene>
    <name evidence="5" type="primary">arnB_2</name>
    <name evidence="5" type="ORF">ERS852429_02350</name>
</gene>
<dbReference type="Gene3D" id="3.90.1150.10">
    <property type="entry name" value="Aspartate Aminotransferase, domain 1"/>
    <property type="match status" value="1"/>
</dbReference>
<dbReference type="EC" id="2.6.1.87" evidence="5"/>
<evidence type="ECO:0000313" key="6">
    <source>
        <dbReference type="Proteomes" id="UP000095591"/>
    </source>
</evidence>
<dbReference type="FunFam" id="3.40.640.10:FF:000077">
    <property type="entry name" value="Spore coat polysaccharide biosynthesis protein spsC"/>
    <property type="match status" value="1"/>
</dbReference>
<keyword evidence="5" id="KW-0032">Aminotransferase</keyword>
<keyword evidence="3 4" id="KW-0663">Pyridoxal phosphate</keyword>